<dbReference type="OrthoDB" id="416253at2759"/>
<feature type="site" description="Lowers pKa of active site Tyr" evidence="3">
    <location>
        <position position="81"/>
    </location>
</feature>
<feature type="binding site" evidence="2">
    <location>
        <position position="114"/>
    </location>
    <ligand>
        <name>substrate</name>
    </ligand>
</feature>
<dbReference type="Gene3D" id="3.20.20.100">
    <property type="entry name" value="NADP-dependent oxidoreductase domain"/>
    <property type="match status" value="1"/>
</dbReference>
<dbReference type="PIRSF" id="PIRSF000097">
    <property type="entry name" value="AKR"/>
    <property type="match status" value="1"/>
</dbReference>
<dbReference type="PRINTS" id="PR00069">
    <property type="entry name" value="ALDKETRDTASE"/>
</dbReference>
<dbReference type="PANTHER" id="PTHR11732">
    <property type="entry name" value="ALDO/KETO REDUCTASE"/>
    <property type="match status" value="1"/>
</dbReference>
<gene>
    <name evidence="5" type="primary">Dwil\GK12210</name>
    <name evidence="5" type="ORF">Dwil_GK12210</name>
</gene>
<dbReference type="PhylomeDB" id="B4N9W2"/>
<dbReference type="InterPro" id="IPR044488">
    <property type="entry name" value="AKR2E"/>
</dbReference>
<evidence type="ECO:0000256" key="2">
    <source>
        <dbReference type="PIRSR" id="PIRSR000097-2"/>
    </source>
</evidence>
<evidence type="ECO:0000313" key="6">
    <source>
        <dbReference type="Proteomes" id="UP000007798"/>
    </source>
</evidence>
<name>B4N9W2_DROWI</name>
<dbReference type="Pfam" id="PF00248">
    <property type="entry name" value="Aldo_ket_red"/>
    <property type="match status" value="1"/>
</dbReference>
<dbReference type="InterPro" id="IPR020471">
    <property type="entry name" value="AKR"/>
</dbReference>
<dbReference type="KEGG" id="dwi:6647505"/>
<dbReference type="eggNOG" id="KOG1577">
    <property type="taxonomic scope" value="Eukaryota"/>
</dbReference>
<evidence type="ECO:0000313" key="5">
    <source>
        <dbReference type="EMBL" id="EDW81717.1"/>
    </source>
</evidence>
<dbReference type="OMA" id="SNFTCTK"/>
<dbReference type="AlphaFoldDB" id="B4N9W2"/>
<dbReference type="CDD" id="cd19116">
    <property type="entry name" value="AKR_AKR2E1-5"/>
    <property type="match status" value="1"/>
</dbReference>
<dbReference type="PROSITE" id="PS00063">
    <property type="entry name" value="ALDOKETO_REDUCTASE_3"/>
    <property type="match status" value="1"/>
</dbReference>
<dbReference type="GO" id="GO:0016491">
    <property type="term" value="F:oxidoreductase activity"/>
    <property type="evidence" value="ECO:0007669"/>
    <property type="project" value="UniProtKB-KW"/>
</dbReference>
<dbReference type="HOGENOM" id="CLU_023205_0_0_1"/>
<dbReference type="InterPro" id="IPR018170">
    <property type="entry name" value="Aldo/ket_reductase_CS"/>
</dbReference>
<dbReference type="InterPro" id="IPR036812">
    <property type="entry name" value="NAD(P)_OxRdtase_dom_sf"/>
</dbReference>
<dbReference type="FunFam" id="3.20.20.100:FF:000023">
    <property type="entry name" value="aldose reductase"/>
    <property type="match status" value="1"/>
</dbReference>
<accession>B4N9W2</accession>
<evidence type="ECO:0000256" key="3">
    <source>
        <dbReference type="PIRSR" id="PIRSR000097-3"/>
    </source>
</evidence>
<dbReference type="EMBL" id="CH964232">
    <property type="protein sequence ID" value="EDW81717.1"/>
    <property type="molecule type" value="Genomic_DNA"/>
</dbReference>
<protein>
    <recommendedName>
        <fullName evidence="4">NADP-dependent oxidoreductase domain-containing protein</fullName>
    </recommendedName>
</protein>
<evidence type="ECO:0000256" key="1">
    <source>
        <dbReference type="PIRSR" id="PIRSR000097-1"/>
    </source>
</evidence>
<dbReference type="PROSITE" id="PS00062">
    <property type="entry name" value="ALDOKETO_REDUCTASE_2"/>
    <property type="match status" value="1"/>
</dbReference>
<keyword evidence="5" id="KW-0560">Oxidoreductase</keyword>
<evidence type="ECO:0000259" key="4">
    <source>
        <dbReference type="Pfam" id="PF00248"/>
    </source>
</evidence>
<keyword evidence="6" id="KW-1185">Reference proteome</keyword>
<dbReference type="InParanoid" id="B4N9W2"/>
<feature type="domain" description="NADP-dependent oxidoreductase" evidence="4">
    <location>
        <begin position="33"/>
        <end position="292"/>
    </location>
</feature>
<dbReference type="STRING" id="7260.B4N9W2"/>
<sequence length="317" mass="36210">MTSKVPFVKNNNGTQIQSIGLGTFKSLGGDCERATLHAIDAGYRHLDCAYFYGNEAEVGAAVNKKIAEGVIKREEIFITTKLWCHFHEPERVEHACRKSLENFGLDYIDLYLIHFPYSYVYRGDNETIPLNEKGEVELTEVDYLDTWREMEKLVELGLTKSIGVSNFNSEQLARLLANCKIKPIHNQIECHPALNQRKLIAFCRQNDIVVCAFCPLGRPDPSKKKPDFLFDDKVQAIGDKYGKTRAQIVLRYLVEIGTVPLPKSSTPQRIEENFNIFDFQLDDEDHKVLESFNSPDGRVVRALQAVNNINYPFNIEF</sequence>
<organism evidence="5 6">
    <name type="scientific">Drosophila willistoni</name>
    <name type="common">Fruit fly</name>
    <dbReference type="NCBI Taxonomy" id="7260"/>
    <lineage>
        <taxon>Eukaryota</taxon>
        <taxon>Metazoa</taxon>
        <taxon>Ecdysozoa</taxon>
        <taxon>Arthropoda</taxon>
        <taxon>Hexapoda</taxon>
        <taxon>Insecta</taxon>
        <taxon>Pterygota</taxon>
        <taxon>Neoptera</taxon>
        <taxon>Endopterygota</taxon>
        <taxon>Diptera</taxon>
        <taxon>Brachycera</taxon>
        <taxon>Muscomorpha</taxon>
        <taxon>Ephydroidea</taxon>
        <taxon>Drosophilidae</taxon>
        <taxon>Drosophila</taxon>
        <taxon>Sophophora</taxon>
    </lineage>
</organism>
<dbReference type="Proteomes" id="UP000007798">
    <property type="component" value="Unassembled WGS sequence"/>
</dbReference>
<dbReference type="SUPFAM" id="SSF51430">
    <property type="entry name" value="NAD(P)-linked oxidoreductase"/>
    <property type="match status" value="1"/>
</dbReference>
<dbReference type="PROSITE" id="PS00798">
    <property type="entry name" value="ALDOKETO_REDUCTASE_1"/>
    <property type="match status" value="1"/>
</dbReference>
<reference evidence="5 6" key="1">
    <citation type="journal article" date="2007" name="Nature">
        <title>Evolution of genes and genomes on the Drosophila phylogeny.</title>
        <authorList>
            <consortium name="Drosophila 12 Genomes Consortium"/>
            <person name="Clark A.G."/>
            <person name="Eisen M.B."/>
            <person name="Smith D.R."/>
            <person name="Bergman C.M."/>
            <person name="Oliver B."/>
            <person name="Markow T.A."/>
            <person name="Kaufman T.C."/>
            <person name="Kellis M."/>
            <person name="Gelbart W."/>
            <person name="Iyer V.N."/>
            <person name="Pollard D.A."/>
            <person name="Sackton T.B."/>
            <person name="Larracuente A.M."/>
            <person name="Singh N.D."/>
            <person name="Abad J.P."/>
            <person name="Abt D.N."/>
            <person name="Adryan B."/>
            <person name="Aguade M."/>
            <person name="Akashi H."/>
            <person name="Anderson W.W."/>
            <person name="Aquadro C.F."/>
            <person name="Ardell D.H."/>
            <person name="Arguello R."/>
            <person name="Artieri C.G."/>
            <person name="Barbash D.A."/>
            <person name="Barker D."/>
            <person name="Barsanti P."/>
            <person name="Batterham P."/>
            <person name="Batzoglou S."/>
            <person name="Begun D."/>
            <person name="Bhutkar A."/>
            <person name="Blanco E."/>
            <person name="Bosak S.A."/>
            <person name="Bradley R.K."/>
            <person name="Brand A.D."/>
            <person name="Brent M.R."/>
            <person name="Brooks A.N."/>
            <person name="Brown R.H."/>
            <person name="Butlin R.K."/>
            <person name="Caggese C."/>
            <person name="Calvi B.R."/>
            <person name="Bernardo de Carvalho A."/>
            <person name="Caspi A."/>
            <person name="Castrezana S."/>
            <person name="Celniker S.E."/>
            <person name="Chang J.L."/>
            <person name="Chapple C."/>
            <person name="Chatterji S."/>
            <person name="Chinwalla A."/>
            <person name="Civetta A."/>
            <person name="Clifton S.W."/>
            <person name="Comeron J.M."/>
            <person name="Costello J.C."/>
            <person name="Coyne J.A."/>
            <person name="Daub J."/>
            <person name="David R.G."/>
            <person name="Delcher A.L."/>
            <person name="Delehaunty K."/>
            <person name="Do C.B."/>
            <person name="Ebling H."/>
            <person name="Edwards K."/>
            <person name="Eickbush T."/>
            <person name="Evans J.D."/>
            <person name="Filipski A."/>
            <person name="Findeiss S."/>
            <person name="Freyhult E."/>
            <person name="Fulton L."/>
            <person name="Fulton R."/>
            <person name="Garcia A.C."/>
            <person name="Gardiner A."/>
            <person name="Garfield D.A."/>
            <person name="Garvin B.E."/>
            <person name="Gibson G."/>
            <person name="Gilbert D."/>
            <person name="Gnerre S."/>
            <person name="Godfrey J."/>
            <person name="Good R."/>
            <person name="Gotea V."/>
            <person name="Gravely B."/>
            <person name="Greenberg A.J."/>
            <person name="Griffiths-Jones S."/>
            <person name="Gross S."/>
            <person name="Guigo R."/>
            <person name="Gustafson E.A."/>
            <person name="Haerty W."/>
            <person name="Hahn M.W."/>
            <person name="Halligan D.L."/>
            <person name="Halpern A.L."/>
            <person name="Halter G.M."/>
            <person name="Han M.V."/>
            <person name="Heger A."/>
            <person name="Hillier L."/>
            <person name="Hinrichs A.S."/>
            <person name="Holmes I."/>
            <person name="Hoskins R.A."/>
            <person name="Hubisz M.J."/>
            <person name="Hultmark D."/>
            <person name="Huntley M.A."/>
            <person name="Jaffe D.B."/>
            <person name="Jagadeeshan S."/>
            <person name="Jeck W.R."/>
            <person name="Johnson J."/>
            <person name="Jones C.D."/>
            <person name="Jordan W.C."/>
            <person name="Karpen G.H."/>
            <person name="Kataoka E."/>
            <person name="Keightley P.D."/>
            <person name="Kheradpour P."/>
            <person name="Kirkness E.F."/>
            <person name="Koerich L.B."/>
            <person name="Kristiansen K."/>
            <person name="Kudrna D."/>
            <person name="Kulathinal R.J."/>
            <person name="Kumar S."/>
            <person name="Kwok R."/>
            <person name="Lander E."/>
            <person name="Langley C.H."/>
            <person name="Lapoint R."/>
            <person name="Lazzaro B.P."/>
            <person name="Lee S.J."/>
            <person name="Levesque L."/>
            <person name="Li R."/>
            <person name="Lin C.F."/>
            <person name="Lin M.F."/>
            <person name="Lindblad-Toh K."/>
            <person name="Llopart A."/>
            <person name="Long M."/>
            <person name="Low L."/>
            <person name="Lozovsky E."/>
            <person name="Lu J."/>
            <person name="Luo M."/>
            <person name="Machado C.A."/>
            <person name="Makalowski W."/>
            <person name="Marzo M."/>
            <person name="Matsuda M."/>
            <person name="Matzkin L."/>
            <person name="McAllister B."/>
            <person name="McBride C.S."/>
            <person name="McKernan B."/>
            <person name="McKernan K."/>
            <person name="Mendez-Lago M."/>
            <person name="Minx P."/>
            <person name="Mollenhauer M.U."/>
            <person name="Montooth K."/>
            <person name="Mount S.M."/>
            <person name="Mu X."/>
            <person name="Myers E."/>
            <person name="Negre B."/>
            <person name="Newfeld S."/>
            <person name="Nielsen R."/>
            <person name="Noor M.A."/>
            <person name="O'Grady P."/>
            <person name="Pachter L."/>
            <person name="Papaceit M."/>
            <person name="Parisi M.J."/>
            <person name="Parisi M."/>
            <person name="Parts L."/>
            <person name="Pedersen J.S."/>
            <person name="Pesole G."/>
            <person name="Phillippy A.M."/>
            <person name="Ponting C.P."/>
            <person name="Pop M."/>
            <person name="Porcelli D."/>
            <person name="Powell J.R."/>
            <person name="Prohaska S."/>
            <person name="Pruitt K."/>
            <person name="Puig M."/>
            <person name="Quesneville H."/>
            <person name="Ram K.R."/>
            <person name="Rand D."/>
            <person name="Rasmussen M.D."/>
            <person name="Reed L.K."/>
            <person name="Reenan R."/>
            <person name="Reily A."/>
            <person name="Remington K.A."/>
            <person name="Rieger T.T."/>
            <person name="Ritchie M.G."/>
            <person name="Robin C."/>
            <person name="Rogers Y.H."/>
            <person name="Rohde C."/>
            <person name="Rozas J."/>
            <person name="Rubenfield M.J."/>
            <person name="Ruiz A."/>
            <person name="Russo S."/>
            <person name="Salzberg S.L."/>
            <person name="Sanchez-Gracia A."/>
            <person name="Saranga D.J."/>
            <person name="Sato H."/>
            <person name="Schaeffer S.W."/>
            <person name="Schatz M.C."/>
            <person name="Schlenke T."/>
            <person name="Schwartz R."/>
            <person name="Segarra C."/>
            <person name="Singh R.S."/>
            <person name="Sirot L."/>
            <person name="Sirota M."/>
            <person name="Sisneros N.B."/>
            <person name="Smith C.D."/>
            <person name="Smith T.F."/>
            <person name="Spieth J."/>
            <person name="Stage D.E."/>
            <person name="Stark A."/>
            <person name="Stephan W."/>
            <person name="Strausberg R.L."/>
            <person name="Strempel S."/>
            <person name="Sturgill D."/>
            <person name="Sutton G."/>
            <person name="Sutton G.G."/>
            <person name="Tao W."/>
            <person name="Teichmann S."/>
            <person name="Tobari Y.N."/>
            <person name="Tomimura Y."/>
            <person name="Tsolas J.M."/>
            <person name="Valente V.L."/>
            <person name="Venter E."/>
            <person name="Venter J.C."/>
            <person name="Vicario S."/>
            <person name="Vieira F.G."/>
            <person name="Vilella A.J."/>
            <person name="Villasante A."/>
            <person name="Walenz B."/>
            <person name="Wang J."/>
            <person name="Wasserman M."/>
            <person name="Watts T."/>
            <person name="Wilson D."/>
            <person name="Wilson R.K."/>
            <person name="Wing R.A."/>
            <person name="Wolfner M.F."/>
            <person name="Wong A."/>
            <person name="Wong G.K."/>
            <person name="Wu C.I."/>
            <person name="Wu G."/>
            <person name="Yamamoto D."/>
            <person name="Yang H.P."/>
            <person name="Yang S.P."/>
            <person name="Yorke J.A."/>
            <person name="Yoshida K."/>
            <person name="Zdobnov E."/>
            <person name="Zhang P."/>
            <person name="Zhang Y."/>
            <person name="Zimin A.V."/>
            <person name="Baldwin J."/>
            <person name="Abdouelleil A."/>
            <person name="Abdulkadir J."/>
            <person name="Abebe A."/>
            <person name="Abera B."/>
            <person name="Abreu J."/>
            <person name="Acer S.C."/>
            <person name="Aftuck L."/>
            <person name="Alexander A."/>
            <person name="An P."/>
            <person name="Anderson E."/>
            <person name="Anderson S."/>
            <person name="Arachi H."/>
            <person name="Azer M."/>
            <person name="Bachantsang P."/>
            <person name="Barry A."/>
            <person name="Bayul T."/>
            <person name="Berlin A."/>
            <person name="Bessette D."/>
            <person name="Bloom T."/>
            <person name="Blye J."/>
            <person name="Boguslavskiy L."/>
            <person name="Bonnet C."/>
            <person name="Boukhgalter B."/>
            <person name="Bourzgui I."/>
            <person name="Brown A."/>
            <person name="Cahill P."/>
            <person name="Channer S."/>
            <person name="Cheshatsang Y."/>
            <person name="Chuda L."/>
            <person name="Citroen M."/>
            <person name="Collymore A."/>
            <person name="Cooke P."/>
            <person name="Costello M."/>
            <person name="D'Aco K."/>
            <person name="Daza R."/>
            <person name="De Haan G."/>
            <person name="DeGray S."/>
            <person name="DeMaso C."/>
            <person name="Dhargay N."/>
            <person name="Dooley K."/>
            <person name="Dooley E."/>
            <person name="Doricent M."/>
            <person name="Dorje P."/>
            <person name="Dorjee K."/>
            <person name="Dupes A."/>
            <person name="Elong R."/>
            <person name="Falk J."/>
            <person name="Farina A."/>
            <person name="Faro S."/>
            <person name="Ferguson D."/>
            <person name="Fisher S."/>
            <person name="Foley C.D."/>
            <person name="Franke A."/>
            <person name="Friedrich D."/>
            <person name="Gadbois L."/>
            <person name="Gearin G."/>
            <person name="Gearin C.R."/>
            <person name="Giannoukos G."/>
            <person name="Goode T."/>
            <person name="Graham J."/>
            <person name="Grandbois E."/>
            <person name="Grewal S."/>
            <person name="Gyaltsen K."/>
            <person name="Hafez N."/>
            <person name="Hagos B."/>
            <person name="Hall J."/>
            <person name="Henson C."/>
            <person name="Hollinger A."/>
            <person name="Honan T."/>
            <person name="Huard M.D."/>
            <person name="Hughes L."/>
            <person name="Hurhula B."/>
            <person name="Husby M.E."/>
            <person name="Kamat A."/>
            <person name="Kanga B."/>
            <person name="Kashin S."/>
            <person name="Khazanovich D."/>
            <person name="Kisner P."/>
            <person name="Lance K."/>
            <person name="Lara M."/>
            <person name="Lee W."/>
            <person name="Lennon N."/>
            <person name="Letendre F."/>
            <person name="LeVine R."/>
            <person name="Lipovsky A."/>
            <person name="Liu X."/>
            <person name="Liu J."/>
            <person name="Liu S."/>
            <person name="Lokyitsang T."/>
            <person name="Lokyitsang Y."/>
            <person name="Lubonja R."/>
            <person name="Lui A."/>
            <person name="MacDonald P."/>
            <person name="Magnisalis V."/>
            <person name="Maru K."/>
            <person name="Matthews C."/>
            <person name="McCusker W."/>
            <person name="McDonough S."/>
            <person name="Mehta T."/>
            <person name="Meldrim J."/>
            <person name="Meneus L."/>
            <person name="Mihai O."/>
            <person name="Mihalev A."/>
            <person name="Mihova T."/>
            <person name="Mittelman R."/>
            <person name="Mlenga V."/>
            <person name="Montmayeur A."/>
            <person name="Mulrain L."/>
            <person name="Navidi A."/>
            <person name="Naylor J."/>
            <person name="Negash T."/>
            <person name="Nguyen T."/>
            <person name="Nguyen N."/>
            <person name="Nicol R."/>
            <person name="Norbu C."/>
            <person name="Norbu N."/>
            <person name="Novod N."/>
            <person name="O'Neill B."/>
            <person name="Osman S."/>
            <person name="Markiewicz E."/>
            <person name="Oyono O.L."/>
            <person name="Patti C."/>
            <person name="Phunkhang P."/>
            <person name="Pierre F."/>
            <person name="Priest M."/>
            <person name="Raghuraman S."/>
            <person name="Rege F."/>
            <person name="Reyes R."/>
            <person name="Rise C."/>
            <person name="Rogov P."/>
            <person name="Ross K."/>
            <person name="Ryan E."/>
            <person name="Settipalli S."/>
            <person name="Shea T."/>
            <person name="Sherpa N."/>
            <person name="Shi L."/>
            <person name="Shih D."/>
            <person name="Sparrow T."/>
            <person name="Spaulding J."/>
            <person name="Stalker J."/>
            <person name="Stange-Thomann N."/>
            <person name="Stavropoulos S."/>
            <person name="Stone C."/>
            <person name="Strader C."/>
            <person name="Tesfaye S."/>
            <person name="Thomson T."/>
            <person name="Thoulutsang Y."/>
            <person name="Thoulutsang D."/>
            <person name="Topham K."/>
            <person name="Topping I."/>
            <person name="Tsamla T."/>
            <person name="Vassiliev H."/>
            <person name="Vo A."/>
            <person name="Wangchuk T."/>
            <person name="Wangdi T."/>
            <person name="Weiand M."/>
            <person name="Wilkinson J."/>
            <person name="Wilson A."/>
            <person name="Yadav S."/>
            <person name="Young G."/>
            <person name="Yu Q."/>
            <person name="Zembek L."/>
            <person name="Zhong D."/>
            <person name="Zimmer A."/>
            <person name="Zwirko Z."/>
            <person name="Jaffe D.B."/>
            <person name="Alvarez P."/>
            <person name="Brockman W."/>
            <person name="Butler J."/>
            <person name="Chin C."/>
            <person name="Gnerre S."/>
            <person name="Grabherr M."/>
            <person name="Kleber M."/>
            <person name="Mauceli E."/>
            <person name="MacCallum I."/>
        </authorList>
    </citation>
    <scope>NUCLEOTIDE SEQUENCE [LARGE SCALE GENOMIC DNA]</scope>
    <source>
        <strain evidence="6">Tucson 14030-0811.24</strain>
    </source>
</reference>
<feature type="active site" description="Proton donor" evidence="1">
    <location>
        <position position="52"/>
    </location>
</feature>
<proteinExistence type="predicted"/>
<dbReference type="InterPro" id="IPR023210">
    <property type="entry name" value="NADP_OxRdtase_dom"/>
</dbReference>